<dbReference type="STRING" id="1214573.A0A0G2HVS4"/>
<keyword evidence="2" id="KW-1185">Reference proteome</keyword>
<dbReference type="OrthoDB" id="2322999at2759"/>
<organism evidence="1 2">
    <name type="scientific">Diaporthe ampelina</name>
    <dbReference type="NCBI Taxonomy" id="1214573"/>
    <lineage>
        <taxon>Eukaryota</taxon>
        <taxon>Fungi</taxon>
        <taxon>Dikarya</taxon>
        <taxon>Ascomycota</taxon>
        <taxon>Pezizomycotina</taxon>
        <taxon>Sordariomycetes</taxon>
        <taxon>Sordariomycetidae</taxon>
        <taxon>Diaporthales</taxon>
        <taxon>Diaporthaceae</taxon>
        <taxon>Diaporthe</taxon>
    </lineage>
</organism>
<protein>
    <submittedName>
        <fullName evidence="1">Uncharacterized protein</fullName>
    </submittedName>
</protein>
<sequence>MATALTYTPSTYDSLPLLRAAYEAFKEKDAMKVIHGDISALFERYPGIRQNFGLQLLHRHFPMDSDEVLVEVDRTSIPFHVNNLGEGGTIMQGRVVPRSFRFKTGSDGIEPYEFRYMPNDEEPLADPNDAQYSAFMEELSATLKEHGLDGVLGINSLTPEIKPPQGSVDKRKWLWEKTIGRANVLFPMSELGKDSIASIFTFGGGPDAIAQRGSEDADS</sequence>
<dbReference type="EMBL" id="LCUC01000046">
    <property type="protein sequence ID" value="KKY38828.1"/>
    <property type="molecule type" value="Genomic_DNA"/>
</dbReference>
<gene>
    <name evidence="1" type="ORF">UCDDA912_g01195</name>
</gene>
<name>A0A0G2HVS4_9PEZI</name>
<proteinExistence type="predicted"/>
<comment type="caution">
    <text evidence="1">The sequence shown here is derived from an EMBL/GenBank/DDBJ whole genome shotgun (WGS) entry which is preliminary data.</text>
</comment>
<accession>A0A0G2HVS4</accession>
<reference evidence="1 2" key="2">
    <citation type="submission" date="2015-05" db="EMBL/GenBank/DDBJ databases">
        <authorList>
            <person name="Morales-Cruz A."/>
            <person name="Amrine K.C."/>
            <person name="Cantu D."/>
        </authorList>
    </citation>
    <scope>NUCLEOTIDE SEQUENCE [LARGE SCALE GENOMIC DNA]</scope>
    <source>
        <strain evidence="1">DA912</strain>
    </source>
</reference>
<dbReference type="AlphaFoldDB" id="A0A0G2HVS4"/>
<evidence type="ECO:0000313" key="2">
    <source>
        <dbReference type="Proteomes" id="UP000034680"/>
    </source>
</evidence>
<evidence type="ECO:0000313" key="1">
    <source>
        <dbReference type="EMBL" id="KKY38828.1"/>
    </source>
</evidence>
<reference evidence="1 2" key="1">
    <citation type="submission" date="2015-05" db="EMBL/GenBank/DDBJ databases">
        <title>Distinctive expansion of gene families associated with plant cell wall degradation and secondary metabolism in the genomes of grapevine trunk pathogens.</title>
        <authorList>
            <person name="Lawrence D.P."/>
            <person name="Travadon R."/>
            <person name="Rolshausen P.E."/>
            <person name="Baumgartner K."/>
        </authorList>
    </citation>
    <scope>NUCLEOTIDE SEQUENCE [LARGE SCALE GENOMIC DNA]</scope>
    <source>
        <strain evidence="1">DA912</strain>
    </source>
</reference>
<dbReference type="Proteomes" id="UP000034680">
    <property type="component" value="Unassembled WGS sequence"/>
</dbReference>